<dbReference type="Proteomes" id="UP001396898">
    <property type="component" value="Unassembled WGS sequence"/>
</dbReference>
<evidence type="ECO:0000313" key="2">
    <source>
        <dbReference type="Proteomes" id="UP001396898"/>
    </source>
</evidence>
<protein>
    <submittedName>
        <fullName evidence="1">Uncharacterized protein</fullName>
    </submittedName>
</protein>
<comment type="caution">
    <text evidence="1">The sequence shown here is derived from an EMBL/GenBank/DDBJ whole genome shotgun (WGS) entry which is preliminary data.</text>
</comment>
<gene>
    <name evidence="1" type="ORF">PG991_012285</name>
</gene>
<organism evidence="1 2">
    <name type="scientific">Apiospora marii</name>
    <dbReference type="NCBI Taxonomy" id="335849"/>
    <lineage>
        <taxon>Eukaryota</taxon>
        <taxon>Fungi</taxon>
        <taxon>Dikarya</taxon>
        <taxon>Ascomycota</taxon>
        <taxon>Pezizomycotina</taxon>
        <taxon>Sordariomycetes</taxon>
        <taxon>Xylariomycetidae</taxon>
        <taxon>Amphisphaeriales</taxon>
        <taxon>Apiosporaceae</taxon>
        <taxon>Apiospora</taxon>
    </lineage>
</organism>
<accession>A0ABR1R9A4</accession>
<evidence type="ECO:0000313" key="1">
    <source>
        <dbReference type="EMBL" id="KAK8005988.1"/>
    </source>
</evidence>
<name>A0ABR1R9A4_9PEZI</name>
<keyword evidence="2" id="KW-1185">Reference proteome</keyword>
<sequence>MARVVDEVVEDDVHHAQLRNAGHEIIADKSEEVPLGGGVLAPVVNASHASILESLVDLGAVDLNHPGALGFLLSFSDGTGVVELVRGPDFDAGPHDVLTGGGGSLGHDILTCGGGRLGGPEDGPDAT</sequence>
<proteinExistence type="predicted"/>
<reference evidence="1 2" key="1">
    <citation type="submission" date="2023-01" db="EMBL/GenBank/DDBJ databases">
        <title>Analysis of 21 Apiospora genomes using comparative genomics revels a genus with tremendous synthesis potential of carbohydrate active enzymes and secondary metabolites.</title>
        <authorList>
            <person name="Sorensen T."/>
        </authorList>
    </citation>
    <scope>NUCLEOTIDE SEQUENCE [LARGE SCALE GENOMIC DNA]</scope>
    <source>
        <strain evidence="1 2">CBS 20057</strain>
    </source>
</reference>
<dbReference type="EMBL" id="JAQQWI010000017">
    <property type="protein sequence ID" value="KAK8005988.1"/>
    <property type="molecule type" value="Genomic_DNA"/>
</dbReference>